<dbReference type="GO" id="GO:0035435">
    <property type="term" value="P:phosphate ion transmembrane transport"/>
    <property type="evidence" value="ECO:0000318"/>
    <property type="project" value="GO_Central"/>
</dbReference>
<dbReference type="OrthoDB" id="260807at2759"/>
<evidence type="ECO:0000256" key="3">
    <source>
        <dbReference type="ARBA" id="ARBA00022592"/>
    </source>
</evidence>
<keyword evidence="6 7" id="KW-0472">Membrane</keyword>
<evidence type="ECO:0000256" key="1">
    <source>
        <dbReference type="ARBA" id="ARBA00004141"/>
    </source>
</evidence>
<protein>
    <recommendedName>
        <fullName evidence="7">Phosphate transporter</fullName>
    </recommendedName>
</protein>
<sequence length="666" mass="72957">MDVVRLQVLKRHCSPCLPPPLVNMVQFDQYTWIFGFATVVGFICAFGIGANDVANSFATSVGSRALTMTQAIMVAAVCEFLGALLLGASVTDTVRSNIANVNLFSDSPELLMFGMLAVMITAAFWDNLACHLELPVSTTHTTVGAIVGMAWALRGSNAIVWSKKNINKATGDNDFPYLKGMSIIFLQWVVSPICSGVLVAIIFFLLRTFVLRSRHSFIRAFYVSRACHFSASVPFPTVVKCIVDEDIRVARNTPFIRAFFLFPFLVFVTFFVVVIFIIQTGNKNNSWDKVSDGKSVWISIVIGAGMGILTAAFIMPFLYKAVHADDARRERIEAGELDPKDAARQRAVAEEEAAVGRKDTMWHRSMERFGVNKFAQTNAGKFIFGNVVVKTLTFGATYEVHDAIDRDERIGTIWEGAEVFDFKTERLFRYLQIFSAMVMSFSHGSNDVANALGPYSAVYTIWNTSQVPSKSPVEKWILAYGGAGIVVGLATYGYKILQVLGVKAVKLTNARGFCCELSTAAVVIISSRFGLPVSTTQVITGALIAMGLFEGSKGVNWRVIFRTFFGWVLTLVVAALLAAAITSFVVYAPSKVSVDDDNYVANYLDNQALRMIRQMNNSAAGAAVQPTLNSLSKTVTALSKKANEHPYDYVAAHNATVNLYNSTLVT</sequence>
<keyword evidence="3 7" id="KW-0592">Phosphate transport</keyword>
<feature type="transmembrane region" description="Helical" evidence="7">
    <location>
        <begin position="71"/>
        <end position="90"/>
    </location>
</feature>
<dbReference type="PANTHER" id="PTHR11101:SF96">
    <property type="entry name" value="PHOSPHATE TRANSPORTER"/>
    <property type="match status" value="1"/>
</dbReference>
<evidence type="ECO:0000256" key="2">
    <source>
        <dbReference type="ARBA" id="ARBA00022448"/>
    </source>
</evidence>
<feature type="transmembrane region" description="Helical" evidence="7">
    <location>
        <begin position="535"/>
        <end position="552"/>
    </location>
</feature>
<keyword evidence="9" id="KW-1185">Reference proteome</keyword>
<evidence type="ECO:0000256" key="4">
    <source>
        <dbReference type="ARBA" id="ARBA00022692"/>
    </source>
</evidence>
<evidence type="ECO:0000313" key="8">
    <source>
        <dbReference type="EMBL" id="GAQ82758.1"/>
    </source>
</evidence>
<evidence type="ECO:0000313" key="9">
    <source>
        <dbReference type="Proteomes" id="UP000054558"/>
    </source>
</evidence>
<gene>
    <name evidence="8" type="ORF">KFL_001230060</name>
</gene>
<dbReference type="Proteomes" id="UP000054558">
    <property type="component" value="Unassembled WGS sequence"/>
</dbReference>
<feature type="transmembrane region" description="Helical" evidence="7">
    <location>
        <begin position="298"/>
        <end position="319"/>
    </location>
</feature>
<comment type="subcellular location">
    <subcellularLocation>
        <location evidence="1 7">Membrane</location>
        <topology evidence="1 7">Multi-pass membrane protein</topology>
    </subcellularLocation>
</comment>
<organism evidence="8 9">
    <name type="scientific">Klebsormidium nitens</name>
    <name type="common">Green alga</name>
    <name type="synonym">Ulothrix nitens</name>
    <dbReference type="NCBI Taxonomy" id="105231"/>
    <lineage>
        <taxon>Eukaryota</taxon>
        <taxon>Viridiplantae</taxon>
        <taxon>Streptophyta</taxon>
        <taxon>Klebsormidiophyceae</taxon>
        <taxon>Klebsormidiales</taxon>
        <taxon>Klebsormidiaceae</taxon>
        <taxon>Klebsormidium</taxon>
    </lineage>
</organism>
<dbReference type="AlphaFoldDB" id="A0A1Y1I3T7"/>
<feature type="transmembrane region" description="Helical" evidence="7">
    <location>
        <begin position="564"/>
        <end position="588"/>
    </location>
</feature>
<reference evidence="8 9" key="1">
    <citation type="journal article" date="2014" name="Nat. Commun.">
        <title>Klebsormidium flaccidum genome reveals primary factors for plant terrestrial adaptation.</title>
        <authorList>
            <person name="Hori K."/>
            <person name="Maruyama F."/>
            <person name="Fujisawa T."/>
            <person name="Togashi T."/>
            <person name="Yamamoto N."/>
            <person name="Seo M."/>
            <person name="Sato S."/>
            <person name="Yamada T."/>
            <person name="Mori H."/>
            <person name="Tajima N."/>
            <person name="Moriyama T."/>
            <person name="Ikeuchi M."/>
            <person name="Watanabe M."/>
            <person name="Wada H."/>
            <person name="Kobayashi K."/>
            <person name="Saito M."/>
            <person name="Masuda T."/>
            <person name="Sasaki-Sekimoto Y."/>
            <person name="Mashiguchi K."/>
            <person name="Awai K."/>
            <person name="Shimojima M."/>
            <person name="Masuda S."/>
            <person name="Iwai M."/>
            <person name="Nobusawa T."/>
            <person name="Narise T."/>
            <person name="Kondo S."/>
            <person name="Saito H."/>
            <person name="Sato R."/>
            <person name="Murakawa M."/>
            <person name="Ihara Y."/>
            <person name="Oshima-Yamada Y."/>
            <person name="Ohtaka K."/>
            <person name="Satoh M."/>
            <person name="Sonobe K."/>
            <person name="Ishii M."/>
            <person name="Ohtani R."/>
            <person name="Kanamori-Sato M."/>
            <person name="Honoki R."/>
            <person name="Miyazaki D."/>
            <person name="Mochizuki H."/>
            <person name="Umetsu J."/>
            <person name="Higashi K."/>
            <person name="Shibata D."/>
            <person name="Kamiya Y."/>
            <person name="Sato N."/>
            <person name="Nakamura Y."/>
            <person name="Tabata S."/>
            <person name="Ida S."/>
            <person name="Kurokawa K."/>
            <person name="Ohta H."/>
        </authorList>
    </citation>
    <scope>NUCLEOTIDE SEQUENCE [LARGE SCALE GENOMIC DNA]</scope>
    <source>
        <strain evidence="8 9">NIES-2285</strain>
    </source>
</reference>
<keyword evidence="2 7" id="KW-0813">Transport</keyword>
<evidence type="ECO:0000256" key="7">
    <source>
        <dbReference type="RuleBase" id="RU363058"/>
    </source>
</evidence>
<evidence type="ECO:0000256" key="6">
    <source>
        <dbReference type="ARBA" id="ARBA00023136"/>
    </source>
</evidence>
<comment type="similarity">
    <text evidence="7">Belongs to the inorganic phosphate transporter (PiT) (TC 2.A.20) family.</text>
</comment>
<keyword evidence="4 7" id="KW-0812">Transmembrane</keyword>
<feature type="transmembrane region" description="Helical" evidence="7">
    <location>
        <begin position="30"/>
        <end position="50"/>
    </location>
</feature>
<dbReference type="EMBL" id="DF237072">
    <property type="protein sequence ID" value="GAQ82758.1"/>
    <property type="molecule type" value="Genomic_DNA"/>
</dbReference>
<dbReference type="GO" id="GO:0016020">
    <property type="term" value="C:membrane"/>
    <property type="evidence" value="ECO:0007669"/>
    <property type="project" value="UniProtKB-SubCell"/>
</dbReference>
<accession>A0A1Y1I3T7</accession>
<dbReference type="OMA" id="AWKTGNA"/>
<keyword evidence="5 7" id="KW-1133">Transmembrane helix</keyword>
<dbReference type="PANTHER" id="PTHR11101">
    <property type="entry name" value="PHOSPHATE TRANSPORTER"/>
    <property type="match status" value="1"/>
</dbReference>
<dbReference type="Pfam" id="PF01384">
    <property type="entry name" value="PHO4"/>
    <property type="match status" value="1"/>
</dbReference>
<comment type="function">
    <text evidence="7">Sodium-phosphate symporter.</text>
</comment>
<feature type="transmembrane region" description="Helical" evidence="7">
    <location>
        <begin position="181"/>
        <end position="206"/>
    </location>
</feature>
<proteinExistence type="inferred from homology"/>
<dbReference type="GO" id="GO:0005315">
    <property type="term" value="F:phosphate transmembrane transporter activity"/>
    <property type="evidence" value="ECO:0000318"/>
    <property type="project" value="GO_Central"/>
</dbReference>
<evidence type="ECO:0000256" key="5">
    <source>
        <dbReference type="ARBA" id="ARBA00022989"/>
    </source>
</evidence>
<feature type="transmembrane region" description="Helical" evidence="7">
    <location>
        <begin position="258"/>
        <end position="278"/>
    </location>
</feature>
<name>A0A1Y1I3T7_KLENI</name>
<feature type="transmembrane region" description="Helical" evidence="7">
    <location>
        <begin position="477"/>
        <end position="497"/>
    </location>
</feature>
<dbReference type="InterPro" id="IPR001204">
    <property type="entry name" value="Phos_transporter"/>
</dbReference>
<feature type="transmembrane region" description="Helical" evidence="7">
    <location>
        <begin position="110"/>
        <end position="130"/>
    </location>
</feature>